<dbReference type="AlphaFoldDB" id="D8SP79"/>
<organism evidence="2">
    <name type="scientific">Selaginella moellendorffii</name>
    <name type="common">Spikemoss</name>
    <dbReference type="NCBI Taxonomy" id="88036"/>
    <lineage>
        <taxon>Eukaryota</taxon>
        <taxon>Viridiplantae</taxon>
        <taxon>Streptophyta</taxon>
        <taxon>Embryophyta</taxon>
        <taxon>Tracheophyta</taxon>
        <taxon>Lycopodiopsida</taxon>
        <taxon>Selaginellales</taxon>
        <taxon>Selaginellaceae</taxon>
        <taxon>Selaginella</taxon>
    </lineage>
</organism>
<dbReference type="InParanoid" id="D8SP79"/>
<dbReference type="HOGENOM" id="CLU_1047326_0_0_1"/>
<dbReference type="EMBL" id="GL377631">
    <property type="protein sequence ID" value="EFJ13734.1"/>
    <property type="molecule type" value="Genomic_DNA"/>
</dbReference>
<evidence type="ECO:0000313" key="1">
    <source>
        <dbReference type="EMBL" id="EFJ13734.1"/>
    </source>
</evidence>
<gene>
    <name evidence="1" type="ORF">SELMODRAFT_424230</name>
</gene>
<dbReference type="Gramene" id="EFJ13734">
    <property type="protein sequence ID" value="EFJ13734"/>
    <property type="gene ID" value="SELMODRAFT_424230"/>
</dbReference>
<reference evidence="1 2" key="1">
    <citation type="journal article" date="2011" name="Science">
        <title>The Selaginella genome identifies genetic changes associated with the evolution of vascular plants.</title>
        <authorList>
            <person name="Banks J.A."/>
            <person name="Nishiyama T."/>
            <person name="Hasebe M."/>
            <person name="Bowman J.L."/>
            <person name="Gribskov M."/>
            <person name="dePamphilis C."/>
            <person name="Albert V.A."/>
            <person name="Aono N."/>
            <person name="Aoyama T."/>
            <person name="Ambrose B.A."/>
            <person name="Ashton N.W."/>
            <person name="Axtell M.J."/>
            <person name="Barker E."/>
            <person name="Barker M.S."/>
            <person name="Bennetzen J.L."/>
            <person name="Bonawitz N.D."/>
            <person name="Chapple C."/>
            <person name="Cheng C."/>
            <person name="Correa L.G."/>
            <person name="Dacre M."/>
            <person name="DeBarry J."/>
            <person name="Dreyer I."/>
            <person name="Elias M."/>
            <person name="Engstrom E.M."/>
            <person name="Estelle M."/>
            <person name="Feng L."/>
            <person name="Finet C."/>
            <person name="Floyd S.K."/>
            <person name="Frommer W.B."/>
            <person name="Fujita T."/>
            <person name="Gramzow L."/>
            <person name="Gutensohn M."/>
            <person name="Harholt J."/>
            <person name="Hattori M."/>
            <person name="Heyl A."/>
            <person name="Hirai T."/>
            <person name="Hiwatashi Y."/>
            <person name="Ishikawa M."/>
            <person name="Iwata M."/>
            <person name="Karol K.G."/>
            <person name="Koehler B."/>
            <person name="Kolukisaoglu U."/>
            <person name="Kubo M."/>
            <person name="Kurata T."/>
            <person name="Lalonde S."/>
            <person name="Li K."/>
            <person name="Li Y."/>
            <person name="Litt A."/>
            <person name="Lyons E."/>
            <person name="Manning G."/>
            <person name="Maruyama T."/>
            <person name="Michael T.P."/>
            <person name="Mikami K."/>
            <person name="Miyazaki S."/>
            <person name="Morinaga S."/>
            <person name="Murata T."/>
            <person name="Mueller-Roeber B."/>
            <person name="Nelson D.R."/>
            <person name="Obara M."/>
            <person name="Oguri Y."/>
            <person name="Olmstead R.G."/>
            <person name="Onodera N."/>
            <person name="Petersen B.L."/>
            <person name="Pils B."/>
            <person name="Prigge M."/>
            <person name="Rensing S.A."/>
            <person name="Riano-Pachon D.M."/>
            <person name="Roberts A.W."/>
            <person name="Sato Y."/>
            <person name="Scheller H.V."/>
            <person name="Schulz B."/>
            <person name="Schulz C."/>
            <person name="Shakirov E.V."/>
            <person name="Shibagaki N."/>
            <person name="Shinohara N."/>
            <person name="Shippen D.E."/>
            <person name="Soerensen I."/>
            <person name="Sotooka R."/>
            <person name="Sugimoto N."/>
            <person name="Sugita M."/>
            <person name="Sumikawa N."/>
            <person name="Tanurdzic M."/>
            <person name="Theissen G."/>
            <person name="Ulvskov P."/>
            <person name="Wakazuki S."/>
            <person name="Weng J.K."/>
            <person name="Willats W.W."/>
            <person name="Wipf D."/>
            <person name="Wolf P.G."/>
            <person name="Yang L."/>
            <person name="Zimmer A.D."/>
            <person name="Zhu Q."/>
            <person name="Mitros T."/>
            <person name="Hellsten U."/>
            <person name="Loque D."/>
            <person name="Otillar R."/>
            <person name="Salamov A."/>
            <person name="Schmutz J."/>
            <person name="Shapiro H."/>
            <person name="Lindquist E."/>
            <person name="Lucas S."/>
            <person name="Rokhsar D."/>
            <person name="Grigoriev I.V."/>
        </authorList>
    </citation>
    <scope>NUCLEOTIDE SEQUENCE [LARGE SCALE GENOMIC DNA]</scope>
</reference>
<name>D8SP79_SELML</name>
<keyword evidence="2" id="KW-1185">Reference proteome</keyword>
<evidence type="ECO:0000313" key="2">
    <source>
        <dbReference type="Proteomes" id="UP000001514"/>
    </source>
</evidence>
<accession>D8SP79</accession>
<protein>
    <submittedName>
        <fullName evidence="1">Uncharacterized protein</fullName>
    </submittedName>
</protein>
<sequence>MSLDQITSLLSLQPNHSQLGDGLSQQTPLVITGKRHRSETDTFHKTKVGKAFARMEAREQELDRRHRMDVARSNAMKEDLYQNNKEHDYRLVFNKPPNVTYAPLLQEKMGSMIGSVHLVSRRLSQPPGIESRLSSGRMEPVGQRSVSSYSVWPDLIMGVVVGQGVMMPCSAVTELGAPVFLSTGFLVGVVVAPQLGELELVPIAEVLEKMGKSNYKSYLERETDMMMALESCEQMLVEFSPITWKTPERGMWIIILWKSLPRLQSM</sequence>
<dbReference type="KEGG" id="smo:SELMODRAFT_424230"/>
<dbReference type="Proteomes" id="UP000001514">
    <property type="component" value="Unassembled WGS sequence"/>
</dbReference>
<proteinExistence type="predicted"/>